<dbReference type="RefSeq" id="WP_330095307.1">
    <property type="nucleotide sequence ID" value="NZ_JAUZMY010000054.1"/>
</dbReference>
<comment type="caution">
    <text evidence="2">The sequence shown here is derived from an EMBL/GenBank/DDBJ whole genome shotgun (WGS) entry which is preliminary data.</text>
</comment>
<evidence type="ECO:0000313" key="3">
    <source>
        <dbReference type="Proteomes" id="UP001356095"/>
    </source>
</evidence>
<evidence type="ECO:0000313" key="2">
    <source>
        <dbReference type="EMBL" id="MEE2041550.1"/>
    </source>
</evidence>
<reference evidence="2 3" key="1">
    <citation type="submission" date="2023-08" db="EMBL/GenBank/DDBJ databases">
        <authorList>
            <person name="Girao M."/>
            <person name="Carvalho M.F."/>
        </authorList>
    </citation>
    <scope>NUCLEOTIDE SEQUENCE [LARGE SCALE GENOMIC DNA]</scope>
    <source>
        <strain evidence="2 3">CT-R113</strain>
    </source>
</reference>
<keyword evidence="3" id="KW-1185">Reference proteome</keyword>
<sequence length="191" mass="21508">MDHEHRDEGDGDQELPALDPQGRPYVGTPRITTTTRTRLVSRTCGWCGDPVPYSGRGRPATYCSKAHRNRQWEVNSARRRQERDQAAGTARPEDEPVREVIRETVTRTATRSARIEVPVPAPGRVRTVEVEVPVEVERPVRLETPMEVCAVLSGVEAAVREGRFPEDGLDHVLRRAVALTEAIRDARIWED</sequence>
<dbReference type="Proteomes" id="UP001356095">
    <property type="component" value="Unassembled WGS sequence"/>
</dbReference>
<proteinExistence type="predicted"/>
<protein>
    <submittedName>
        <fullName evidence="2">Uncharacterized protein</fullName>
    </submittedName>
</protein>
<feature type="region of interest" description="Disordered" evidence="1">
    <location>
        <begin position="69"/>
        <end position="95"/>
    </location>
</feature>
<feature type="region of interest" description="Disordered" evidence="1">
    <location>
        <begin position="1"/>
        <end position="33"/>
    </location>
</feature>
<evidence type="ECO:0000256" key="1">
    <source>
        <dbReference type="SAM" id="MobiDB-lite"/>
    </source>
</evidence>
<feature type="compositionally biased region" description="Basic and acidic residues" evidence="1">
    <location>
        <begin position="79"/>
        <end position="95"/>
    </location>
</feature>
<organism evidence="2 3">
    <name type="scientific">Nocardiopsis codii</name>
    <dbReference type="NCBI Taxonomy" id="3065942"/>
    <lineage>
        <taxon>Bacteria</taxon>
        <taxon>Bacillati</taxon>
        <taxon>Actinomycetota</taxon>
        <taxon>Actinomycetes</taxon>
        <taxon>Streptosporangiales</taxon>
        <taxon>Nocardiopsidaceae</taxon>
        <taxon>Nocardiopsis</taxon>
    </lineage>
</organism>
<name>A0ABU7KH60_9ACTN</name>
<gene>
    <name evidence="2" type="ORF">Q8791_30445</name>
</gene>
<dbReference type="EMBL" id="JAUZMY010000054">
    <property type="protein sequence ID" value="MEE2041550.1"/>
    <property type="molecule type" value="Genomic_DNA"/>
</dbReference>
<accession>A0ABU7KH60</accession>